<dbReference type="GO" id="GO:0080044">
    <property type="term" value="F:quercetin 7-O-glucosyltransferase activity"/>
    <property type="evidence" value="ECO:0007669"/>
    <property type="project" value="TreeGrafter"/>
</dbReference>
<comment type="caution">
    <text evidence="4">The sequence shown here is derived from an EMBL/GenBank/DDBJ whole genome shotgun (WGS) entry which is preliminary data.</text>
</comment>
<dbReference type="PANTHER" id="PTHR11926:SF774">
    <property type="entry name" value="UDP-GLYCOSYLTRANSFERASE 85A1-RELATED"/>
    <property type="match status" value="1"/>
</dbReference>
<proteinExistence type="inferred from homology"/>
<organism evidence="4 5">
    <name type="scientific">Stephania yunnanensis</name>
    <dbReference type="NCBI Taxonomy" id="152371"/>
    <lineage>
        <taxon>Eukaryota</taxon>
        <taxon>Viridiplantae</taxon>
        <taxon>Streptophyta</taxon>
        <taxon>Embryophyta</taxon>
        <taxon>Tracheophyta</taxon>
        <taxon>Spermatophyta</taxon>
        <taxon>Magnoliopsida</taxon>
        <taxon>Ranunculales</taxon>
        <taxon>Menispermaceae</taxon>
        <taxon>Menispermoideae</taxon>
        <taxon>Cissampelideae</taxon>
        <taxon>Stephania</taxon>
    </lineage>
</organism>
<accession>A0AAP0LBH8</accession>
<keyword evidence="5" id="KW-1185">Reference proteome</keyword>
<name>A0AAP0LBH8_9MAGN</name>
<reference evidence="4 5" key="1">
    <citation type="submission" date="2024-01" db="EMBL/GenBank/DDBJ databases">
        <title>Genome assemblies of Stephania.</title>
        <authorList>
            <person name="Yang L."/>
        </authorList>
    </citation>
    <scope>NUCLEOTIDE SEQUENCE [LARGE SCALE GENOMIC DNA]</scope>
    <source>
        <strain evidence="4">YNDBR</strain>
        <tissue evidence="4">Leaf</tissue>
    </source>
</reference>
<gene>
    <name evidence="4" type="ORF">Syun_000183</name>
</gene>
<dbReference type="SUPFAM" id="SSF53756">
    <property type="entry name" value="UDP-Glycosyltransferase/glycogen phosphorylase"/>
    <property type="match status" value="1"/>
</dbReference>
<dbReference type="AlphaFoldDB" id="A0AAP0LBH8"/>
<dbReference type="FunFam" id="3.40.50.2000:FF:000138">
    <property type="entry name" value="Glycosyltransferase"/>
    <property type="match status" value="1"/>
</dbReference>
<dbReference type="CDD" id="cd03784">
    <property type="entry name" value="GT1_Gtf-like"/>
    <property type="match status" value="1"/>
</dbReference>
<comment type="similarity">
    <text evidence="1">Belongs to the UDP-glycosyltransferase family.</text>
</comment>
<evidence type="ECO:0000313" key="5">
    <source>
        <dbReference type="Proteomes" id="UP001420932"/>
    </source>
</evidence>
<keyword evidence="2" id="KW-0808">Transferase</keyword>
<dbReference type="PANTHER" id="PTHR11926">
    <property type="entry name" value="GLUCOSYL/GLUCURONOSYL TRANSFERASES"/>
    <property type="match status" value="1"/>
</dbReference>
<evidence type="ECO:0000256" key="3">
    <source>
        <dbReference type="SAM" id="MobiDB-lite"/>
    </source>
</evidence>
<feature type="region of interest" description="Disordered" evidence="3">
    <location>
        <begin position="1"/>
        <end position="21"/>
    </location>
</feature>
<evidence type="ECO:0000256" key="1">
    <source>
        <dbReference type="ARBA" id="ARBA00009995"/>
    </source>
</evidence>
<evidence type="ECO:0000256" key="2">
    <source>
        <dbReference type="ARBA" id="ARBA00022679"/>
    </source>
</evidence>
<evidence type="ECO:0000313" key="4">
    <source>
        <dbReference type="EMBL" id="KAK9168043.1"/>
    </source>
</evidence>
<sequence>MPPETANPVTGEATSGGPPRHVVAMPYPGRGHINPMMNLCKTIATKAATINNVSTLIITLVLTEEWTALIGEPPDLPNLRIRSIPNVIPSELNRAADFAGFLRAVYSKMEEPFERLLDGLEAHLPVDAIVADTYLTWAVAVGNRRNIPVVSLWTMSPSVFSVFYHFHLLEHEGHFPADLSERGDEIVDYIPGLSPTRLADLPTFFSGVGREVLGLALDAFVWVRRAQGLMFTSFYELEPRVIDALKSTLPFSPIYSVGPLIPHNTLADHTTHSTTKNDHVDYYFKWLDSHPKSSVLYVSLGSFLSVSKEQMDEIIAGVHESGVPFLWVARGDAERVQKACGEKGLVVPWCDQLRVLCHGSVGGFWTHCGWNSTLEGVFAGVPMLTFPIFYDQIPDRKLIVDEWKIGRKVVGGGEVVKRAEIASIVKEVMDLEAEESREMRRRAGELSESCRRALADEGSSEADINAFFREFLRSGSSSR</sequence>
<dbReference type="Gene3D" id="3.40.50.2000">
    <property type="entry name" value="Glycogen Phosphorylase B"/>
    <property type="match status" value="2"/>
</dbReference>
<protein>
    <submittedName>
        <fullName evidence="4">Uncharacterized protein</fullName>
    </submittedName>
</protein>
<dbReference type="Proteomes" id="UP001420932">
    <property type="component" value="Unassembled WGS sequence"/>
</dbReference>
<dbReference type="InterPro" id="IPR002213">
    <property type="entry name" value="UDP_glucos_trans"/>
</dbReference>
<dbReference type="Pfam" id="PF00201">
    <property type="entry name" value="UDPGT"/>
    <property type="match status" value="1"/>
</dbReference>
<dbReference type="EMBL" id="JBBNAF010000001">
    <property type="protein sequence ID" value="KAK9168043.1"/>
    <property type="molecule type" value="Genomic_DNA"/>
</dbReference>
<dbReference type="GO" id="GO:0080043">
    <property type="term" value="F:quercetin 3-O-glucosyltransferase activity"/>
    <property type="evidence" value="ECO:0007669"/>
    <property type="project" value="TreeGrafter"/>
</dbReference>